<keyword evidence="4" id="KW-0479">Metal-binding</keyword>
<evidence type="ECO:0000256" key="6">
    <source>
        <dbReference type="ARBA" id="ARBA00023014"/>
    </source>
</evidence>
<keyword evidence="2" id="KW-0004">4Fe-4S</keyword>
<dbReference type="Pfam" id="PF04055">
    <property type="entry name" value="Radical_SAM"/>
    <property type="match status" value="1"/>
</dbReference>
<dbReference type="CDD" id="cd01335">
    <property type="entry name" value="Radical_SAM"/>
    <property type="match status" value="1"/>
</dbReference>
<keyword evidence="6" id="KW-0411">Iron-sulfur</keyword>
<evidence type="ECO:0000259" key="9">
    <source>
        <dbReference type="PROSITE" id="PS51918"/>
    </source>
</evidence>
<keyword evidence="11" id="KW-1185">Reference proteome</keyword>
<evidence type="ECO:0000256" key="7">
    <source>
        <dbReference type="ARBA" id="ARBA00023118"/>
    </source>
</evidence>
<keyword evidence="7" id="KW-0051">Antiviral defense</keyword>
<gene>
    <name evidence="10" type="primary">moaA_3</name>
    <name evidence="10" type="ORF">LMG23992_02238</name>
</gene>
<dbReference type="SFLD" id="SFLDG01088">
    <property type="entry name" value="antiviral_proteins"/>
    <property type="match status" value="1"/>
</dbReference>
<dbReference type="InterPro" id="IPR058240">
    <property type="entry name" value="rSAM_sf"/>
</dbReference>
<reference evidence="10 11" key="1">
    <citation type="submission" date="2021-08" db="EMBL/GenBank/DDBJ databases">
        <authorList>
            <person name="Peeters C."/>
        </authorList>
    </citation>
    <scope>NUCLEOTIDE SEQUENCE [LARGE SCALE GENOMIC DNA]</scope>
    <source>
        <strain evidence="10 11">LMG 23992</strain>
    </source>
</reference>
<organism evidence="10 11">
    <name type="scientific">Cupriavidus laharis</name>
    <dbReference type="NCBI Taxonomy" id="151654"/>
    <lineage>
        <taxon>Bacteria</taxon>
        <taxon>Pseudomonadati</taxon>
        <taxon>Pseudomonadota</taxon>
        <taxon>Betaproteobacteria</taxon>
        <taxon>Burkholderiales</taxon>
        <taxon>Burkholderiaceae</taxon>
        <taxon>Cupriavidus</taxon>
    </lineage>
</organism>
<evidence type="ECO:0000256" key="8">
    <source>
        <dbReference type="ARBA" id="ARBA00039667"/>
    </source>
</evidence>
<feature type="domain" description="Radical SAM core" evidence="9">
    <location>
        <begin position="11"/>
        <end position="241"/>
    </location>
</feature>
<name>A0ABN7YJX9_9BURK</name>
<dbReference type="EMBL" id="CAJZAI010000004">
    <property type="protein sequence ID" value="CAG9172455.1"/>
    <property type="molecule type" value="Genomic_DNA"/>
</dbReference>
<dbReference type="Gene3D" id="3.20.20.70">
    <property type="entry name" value="Aldolase class I"/>
    <property type="match status" value="1"/>
</dbReference>
<dbReference type="SFLD" id="SFLDG01067">
    <property type="entry name" value="SPASM/twitch_domain_containing"/>
    <property type="match status" value="1"/>
</dbReference>
<dbReference type="Proteomes" id="UP000727654">
    <property type="component" value="Unassembled WGS sequence"/>
</dbReference>
<keyword evidence="5" id="KW-0408">Iron</keyword>
<comment type="cofactor">
    <cofactor evidence="1">
        <name>[4Fe-4S] cluster</name>
        <dbReference type="ChEBI" id="CHEBI:49883"/>
    </cofactor>
</comment>
<evidence type="ECO:0000256" key="1">
    <source>
        <dbReference type="ARBA" id="ARBA00001966"/>
    </source>
</evidence>
<keyword evidence="3" id="KW-0949">S-adenosyl-L-methionine</keyword>
<comment type="caution">
    <text evidence="10">The sequence shown here is derived from an EMBL/GenBank/DDBJ whole genome shotgun (WGS) entry which is preliminary data.</text>
</comment>
<dbReference type="SUPFAM" id="SSF102114">
    <property type="entry name" value="Radical SAM enzymes"/>
    <property type="match status" value="1"/>
</dbReference>
<evidence type="ECO:0000256" key="3">
    <source>
        <dbReference type="ARBA" id="ARBA00022691"/>
    </source>
</evidence>
<evidence type="ECO:0000313" key="11">
    <source>
        <dbReference type="Proteomes" id="UP000727654"/>
    </source>
</evidence>
<protein>
    <recommendedName>
        <fullName evidence="8">S-adenosylmethionine-dependent nucleotide dehydratase</fullName>
    </recommendedName>
</protein>
<accession>A0ABN7YJX9</accession>
<sequence>MRQAEATHLPNSRELVLNWHVTEACNYGCRYCYAKWDNAESGRELIHDWAGTTRLLQELQAFFAPGSATNPLTASMEWTSVRLNLAGGEPLLYGRQVLRIAALARELGFGVSIITNASLLMPALAEGLAGYLSLLGVSLDSASSDSNREIGRLDRRGRQITPDTLEGSLAAARRINPELRLKINTVVNALNCDEDMTPLIRRLAPEKWKVLRMLPIVTSDLAVSDAQFGTFVQRHVGHSLPLQVEDNADMTESYIMIDPLGRFFQSADSRIGYQYSQPIPRVGAVSAFPKIALSLARYLSRYSSTGTVR</sequence>
<dbReference type="InterPro" id="IPR013785">
    <property type="entry name" value="Aldolase_TIM"/>
</dbReference>
<evidence type="ECO:0000256" key="4">
    <source>
        <dbReference type="ARBA" id="ARBA00022723"/>
    </source>
</evidence>
<dbReference type="NCBIfam" id="NF038283">
    <property type="entry name" value="viperin_w_prok"/>
    <property type="match status" value="1"/>
</dbReference>
<evidence type="ECO:0000256" key="5">
    <source>
        <dbReference type="ARBA" id="ARBA00023004"/>
    </source>
</evidence>
<dbReference type="PROSITE" id="PS51918">
    <property type="entry name" value="RADICAL_SAM"/>
    <property type="match status" value="1"/>
</dbReference>
<proteinExistence type="predicted"/>
<dbReference type="PANTHER" id="PTHR21339">
    <property type="entry name" value="RADICAL S-ADENOSYL METHIONINE DOMAIN-CONTAINING PROTEIN 2"/>
    <property type="match status" value="1"/>
</dbReference>
<dbReference type="InterPro" id="IPR051196">
    <property type="entry name" value="RSAD2/Viperin_antiviral"/>
</dbReference>
<dbReference type="InterPro" id="IPR007197">
    <property type="entry name" value="rSAM"/>
</dbReference>
<evidence type="ECO:0000256" key="2">
    <source>
        <dbReference type="ARBA" id="ARBA00022485"/>
    </source>
</evidence>
<dbReference type="PANTHER" id="PTHR21339:SF0">
    <property type="entry name" value="S-ADENOSYLMETHIONINE-DEPENDENT NUCLEOTIDE DEHYDRATASE RSAD2"/>
    <property type="match status" value="1"/>
</dbReference>
<dbReference type="RefSeq" id="WP_224079851.1">
    <property type="nucleotide sequence ID" value="NZ_CAJZAI010000004.1"/>
</dbReference>
<evidence type="ECO:0000313" key="10">
    <source>
        <dbReference type="EMBL" id="CAG9172455.1"/>
    </source>
</evidence>
<dbReference type="SFLD" id="SFLDS00029">
    <property type="entry name" value="Radical_SAM"/>
    <property type="match status" value="1"/>
</dbReference>